<reference evidence="3" key="1">
    <citation type="submission" date="2023-08" db="EMBL/GenBank/DDBJ databases">
        <authorList>
            <person name="Audoor S."/>
            <person name="Bilcke G."/>
        </authorList>
    </citation>
    <scope>NUCLEOTIDE SEQUENCE</scope>
</reference>
<evidence type="ECO:0000313" key="3">
    <source>
        <dbReference type="EMBL" id="CAJ1909040.1"/>
    </source>
</evidence>
<dbReference type="InterPro" id="IPR051681">
    <property type="entry name" value="Ser/Thr_Kinases-Pseudokinases"/>
</dbReference>
<dbReference type="Gene3D" id="1.10.510.10">
    <property type="entry name" value="Transferase(Phosphotransferase) domain 1"/>
    <property type="match status" value="1"/>
</dbReference>
<comment type="caution">
    <text evidence="3">The sequence shown here is derived from an EMBL/GenBank/DDBJ whole genome shotgun (WGS) entry which is preliminary data.</text>
</comment>
<dbReference type="SUPFAM" id="SSF56112">
    <property type="entry name" value="Protein kinase-like (PK-like)"/>
    <property type="match status" value="1"/>
</dbReference>
<dbReference type="Pfam" id="PF07714">
    <property type="entry name" value="PK_Tyr_Ser-Thr"/>
    <property type="match status" value="1"/>
</dbReference>
<feature type="domain" description="Protein kinase" evidence="2">
    <location>
        <begin position="101"/>
        <end position="413"/>
    </location>
</feature>
<feature type="compositionally biased region" description="Low complexity" evidence="1">
    <location>
        <begin position="28"/>
        <end position="43"/>
    </location>
</feature>
<evidence type="ECO:0000259" key="2">
    <source>
        <dbReference type="PROSITE" id="PS50011"/>
    </source>
</evidence>
<feature type="compositionally biased region" description="Acidic residues" evidence="1">
    <location>
        <begin position="1"/>
        <end position="12"/>
    </location>
</feature>
<dbReference type="InterPro" id="IPR011009">
    <property type="entry name" value="Kinase-like_dom_sf"/>
</dbReference>
<dbReference type="EMBL" id="CAKOGP040000001">
    <property type="protein sequence ID" value="CAJ1909040.1"/>
    <property type="molecule type" value="Genomic_DNA"/>
</dbReference>
<dbReference type="GO" id="GO:0005524">
    <property type="term" value="F:ATP binding"/>
    <property type="evidence" value="ECO:0007669"/>
    <property type="project" value="InterPro"/>
</dbReference>
<accession>A0AAD2CAW3</accession>
<proteinExistence type="predicted"/>
<dbReference type="PROSITE" id="PS50011">
    <property type="entry name" value="PROTEIN_KINASE_DOM"/>
    <property type="match status" value="1"/>
</dbReference>
<protein>
    <recommendedName>
        <fullName evidence="2">Protein kinase domain-containing protein</fullName>
    </recommendedName>
</protein>
<feature type="region of interest" description="Disordered" evidence="1">
    <location>
        <begin position="1"/>
        <end position="43"/>
    </location>
</feature>
<dbReference type="SMART" id="SM00220">
    <property type="entry name" value="S_TKc"/>
    <property type="match status" value="1"/>
</dbReference>
<dbReference type="AlphaFoldDB" id="A0AAD2CAW3"/>
<keyword evidence="4" id="KW-1185">Reference proteome</keyword>
<dbReference type="InterPro" id="IPR000719">
    <property type="entry name" value="Prot_kinase_dom"/>
</dbReference>
<name>A0AAD2CAW3_9STRA</name>
<dbReference type="GO" id="GO:0004674">
    <property type="term" value="F:protein serine/threonine kinase activity"/>
    <property type="evidence" value="ECO:0007669"/>
    <property type="project" value="TreeGrafter"/>
</dbReference>
<evidence type="ECO:0000313" key="4">
    <source>
        <dbReference type="Proteomes" id="UP001295423"/>
    </source>
</evidence>
<evidence type="ECO:0000256" key="1">
    <source>
        <dbReference type="SAM" id="MobiDB-lite"/>
    </source>
</evidence>
<sequence length="438" mass="49317">MMDPDLVEEEEEHHEVQQQPTIAKLPISESDGTSNSNSSSLSNSETWDITRLDRCLEAQKAEAVVSHARDSLFHSRVAEAGDSLDITNFETVVPRFTNSEIQLDNRLARGNFSDIYLIRNFSPSQSFKSCTEQQFYDTETVKKTFRPHEIVVKILRAKLVINPALFASGIADLITEATLLAALDHPHIVAMRGRSIASIDGFTSGKRDSFFILLERLHGTLEDGVARWKERSADTGVMKRGIKGMQTFRLGMLLERIMVMSQLASAMAYLHDRNIIHRDLKQSNVGIDSAGRVKLCDFGLAKVLPVPNHDKEQFLLTANTGSLRYMAPEIGRGEKYNLKADVYSFSILLFEIMNLSIVWQGMNPQQVRQKVHCGSLRPTVSMFWPKSLKQLMKSTWSDAPSARLSMRHVHNELDRVVEELSVELSARNLALIEANNSM</sequence>
<dbReference type="Gene3D" id="3.30.200.20">
    <property type="entry name" value="Phosphorylase Kinase, domain 1"/>
    <property type="match status" value="1"/>
</dbReference>
<dbReference type="Proteomes" id="UP001295423">
    <property type="component" value="Unassembled WGS sequence"/>
</dbReference>
<dbReference type="InterPro" id="IPR001245">
    <property type="entry name" value="Ser-Thr/Tyr_kinase_cat_dom"/>
</dbReference>
<dbReference type="PANTHER" id="PTHR44329">
    <property type="entry name" value="SERINE/THREONINE-PROTEIN KINASE TNNI3K-RELATED"/>
    <property type="match status" value="1"/>
</dbReference>
<organism evidence="3 4">
    <name type="scientific">Cylindrotheca closterium</name>
    <dbReference type="NCBI Taxonomy" id="2856"/>
    <lineage>
        <taxon>Eukaryota</taxon>
        <taxon>Sar</taxon>
        <taxon>Stramenopiles</taxon>
        <taxon>Ochrophyta</taxon>
        <taxon>Bacillariophyta</taxon>
        <taxon>Bacillariophyceae</taxon>
        <taxon>Bacillariophycidae</taxon>
        <taxon>Bacillariales</taxon>
        <taxon>Bacillariaceae</taxon>
        <taxon>Cylindrotheca</taxon>
    </lineage>
</organism>
<gene>
    <name evidence="3" type="ORF">CYCCA115_LOCUS531</name>
</gene>